<dbReference type="InterPro" id="IPR001563">
    <property type="entry name" value="Peptidase_S10"/>
</dbReference>
<dbReference type="PRINTS" id="PR00724">
    <property type="entry name" value="CRBOXYPTASEC"/>
</dbReference>
<dbReference type="PANTHER" id="PTHR11802:SF306">
    <property type="entry name" value="SERINE CARBOXYPEPTIDASE-LIKE 28"/>
    <property type="match status" value="1"/>
</dbReference>
<gene>
    <name evidence="6" type="ORF">Golob_002520</name>
</gene>
<keyword evidence="5" id="KW-0812">Transmembrane</keyword>
<keyword evidence="4" id="KW-0645">Protease</keyword>
<dbReference type="InterPro" id="IPR029058">
    <property type="entry name" value="AB_hydrolase_fold"/>
</dbReference>
<keyword evidence="5" id="KW-0472">Membrane</keyword>
<comment type="similarity">
    <text evidence="2 4">Belongs to the peptidase S10 family.</text>
</comment>
<accession>A0A7J8N5Q2</accession>
<proteinExistence type="inferred from homology"/>
<protein>
    <recommendedName>
        <fullName evidence="4">Carboxypeptidase</fullName>
        <ecNumber evidence="4">3.4.16.-</ecNumber>
    </recommendedName>
</protein>
<keyword evidence="5" id="KW-1133">Transmembrane helix</keyword>
<sequence>MTTHQYINSSSSFRLVYFLVIGSLVVWSAEGGYRKEQARDRIVKLPGQPRNVKFSQYSGYITVEAKAGRALFYWLTEAPAKCRPEKKPLVLWLNGGPGCSSIAYGASEEVGPFRVREDGKSLRLNPYAWNQAEDAYTFLMKWLERFPNYKHRPFYIAGESYAGHYIPELSQVIVHRNEGVKNPVLNFKGFLVSPNSLNMPYINFITLIPSFTFL</sequence>
<evidence type="ECO:0000256" key="3">
    <source>
        <dbReference type="ARBA" id="ARBA00022525"/>
    </source>
</evidence>
<dbReference type="PROSITE" id="PS00131">
    <property type="entry name" value="CARBOXYPEPT_SER_SER"/>
    <property type="match status" value="1"/>
</dbReference>
<dbReference type="GO" id="GO:0006508">
    <property type="term" value="P:proteolysis"/>
    <property type="evidence" value="ECO:0007669"/>
    <property type="project" value="UniProtKB-KW"/>
</dbReference>
<dbReference type="EC" id="3.4.16.-" evidence="4"/>
<dbReference type="Proteomes" id="UP000593572">
    <property type="component" value="Unassembled WGS sequence"/>
</dbReference>
<name>A0A7J8N5Q2_9ROSI</name>
<comment type="subcellular location">
    <subcellularLocation>
        <location evidence="1">Secreted</location>
    </subcellularLocation>
</comment>
<dbReference type="AlphaFoldDB" id="A0A7J8N5Q2"/>
<keyword evidence="3" id="KW-0964">Secreted</keyword>
<dbReference type="SUPFAM" id="SSF53474">
    <property type="entry name" value="alpha/beta-Hydrolases"/>
    <property type="match status" value="1"/>
</dbReference>
<dbReference type="GO" id="GO:0004185">
    <property type="term" value="F:serine-type carboxypeptidase activity"/>
    <property type="evidence" value="ECO:0007669"/>
    <property type="project" value="UniProtKB-UniRule"/>
</dbReference>
<dbReference type="GO" id="GO:0005773">
    <property type="term" value="C:vacuole"/>
    <property type="evidence" value="ECO:0007669"/>
    <property type="project" value="TreeGrafter"/>
</dbReference>
<evidence type="ECO:0000313" key="6">
    <source>
        <dbReference type="EMBL" id="MBA0572162.1"/>
    </source>
</evidence>
<comment type="caution">
    <text evidence="6">The sequence shown here is derived from an EMBL/GenBank/DDBJ whole genome shotgun (WGS) entry which is preliminary data.</text>
</comment>
<evidence type="ECO:0000256" key="4">
    <source>
        <dbReference type="RuleBase" id="RU361156"/>
    </source>
</evidence>
<keyword evidence="7" id="KW-1185">Reference proteome</keyword>
<dbReference type="PANTHER" id="PTHR11802">
    <property type="entry name" value="SERINE PROTEASE FAMILY S10 SERINE CARBOXYPEPTIDASE"/>
    <property type="match status" value="1"/>
</dbReference>
<dbReference type="Gene3D" id="3.40.50.1820">
    <property type="entry name" value="alpha/beta hydrolase"/>
    <property type="match status" value="2"/>
</dbReference>
<evidence type="ECO:0000256" key="1">
    <source>
        <dbReference type="ARBA" id="ARBA00004613"/>
    </source>
</evidence>
<dbReference type="GO" id="GO:0005576">
    <property type="term" value="C:extracellular region"/>
    <property type="evidence" value="ECO:0007669"/>
    <property type="project" value="UniProtKB-SubCell"/>
</dbReference>
<organism evidence="6 7">
    <name type="scientific">Gossypium lobatum</name>
    <dbReference type="NCBI Taxonomy" id="34289"/>
    <lineage>
        <taxon>Eukaryota</taxon>
        <taxon>Viridiplantae</taxon>
        <taxon>Streptophyta</taxon>
        <taxon>Embryophyta</taxon>
        <taxon>Tracheophyta</taxon>
        <taxon>Spermatophyta</taxon>
        <taxon>Magnoliopsida</taxon>
        <taxon>eudicotyledons</taxon>
        <taxon>Gunneridae</taxon>
        <taxon>Pentapetalae</taxon>
        <taxon>rosids</taxon>
        <taxon>malvids</taxon>
        <taxon>Malvales</taxon>
        <taxon>Malvaceae</taxon>
        <taxon>Malvoideae</taxon>
        <taxon>Gossypium</taxon>
    </lineage>
</organism>
<keyword evidence="4" id="KW-0378">Hydrolase</keyword>
<evidence type="ECO:0000313" key="7">
    <source>
        <dbReference type="Proteomes" id="UP000593572"/>
    </source>
</evidence>
<evidence type="ECO:0000256" key="5">
    <source>
        <dbReference type="SAM" id="Phobius"/>
    </source>
</evidence>
<evidence type="ECO:0000256" key="2">
    <source>
        <dbReference type="ARBA" id="ARBA00009431"/>
    </source>
</evidence>
<dbReference type="InterPro" id="IPR018202">
    <property type="entry name" value="Ser_caboxypep_ser_AS"/>
</dbReference>
<keyword evidence="4" id="KW-0121">Carboxypeptidase</keyword>
<dbReference type="Pfam" id="PF00450">
    <property type="entry name" value="Peptidase_S10"/>
    <property type="match status" value="1"/>
</dbReference>
<feature type="transmembrane region" description="Helical" evidence="5">
    <location>
        <begin position="12"/>
        <end position="29"/>
    </location>
</feature>
<dbReference type="EMBL" id="JABEZX010000012">
    <property type="protein sequence ID" value="MBA0572162.1"/>
    <property type="molecule type" value="Genomic_DNA"/>
</dbReference>
<reference evidence="6 7" key="1">
    <citation type="journal article" date="2019" name="Genome Biol. Evol.">
        <title>Insights into the evolution of the New World diploid cottons (Gossypium, subgenus Houzingenia) based on genome sequencing.</title>
        <authorList>
            <person name="Grover C.E."/>
            <person name="Arick M.A. 2nd"/>
            <person name="Thrash A."/>
            <person name="Conover J.L."/>
            <person name="Sanders W.S."/>
            <person name="Peterson D.G."/>
            <person name="Frelichowski J.E."/>
            <person name="Scheffler J.A."/>
            <person name="Scheffler B.E."/>
            <person name="Wendel J.F."/>
        </authorList>
    </citation>
    <scope>NUCLEOTIDE SEQUENCE [LARGE SCALE GENOMIC DNA]</scope>
    <source>
        <strain evidence="6">157</strain>
        <tissue evidence="6">Leaf</tissue>
    </source>
</reference>